<proteinExistence type="predicted"/>
<evidence type="ECO:0000259" key="1">
    <source>
        <dbReference type="Pfam" id="PF08486"/>
    </source>
</evidence>
<dbReference type="EMBL" id="CP036280">
    <property type="protein sequence ID" value="QDU70315.1"/>
    <property type="molecule type" value="Genomic_DNA"/>
</dbReference>
<sequence length="479" mass="52950">MNLMHRIRLNRQQYDWRRFDWRERPNLTLGILSLIGLLLVLSVTACESQWEPLDPEELQPQVLRTKEERVSANRALAVPTLRHGPPAASVTGEPILRVRIMKNAQNLRFGGDSSYNVGMVGIGDRLDAPTTMTAPVTIRRTITGLSVTDGQGETYGIVGPRVGLRSVDGEPIGLNGKKYPGQLVVEHGYRSETDSPDLDVMNYVPIETYLPGVLIGELYGNWEPAAFRTQAVAARTYAIFEASTTQARGFDLESTTASQVYTGATSHQRALDAVRDTEGQVLVYDRRVVPAFYSADSGGAAQSAWDAFGDVAKIAPLRSRNHYDVGATSPHAKWGPINRSKVAFVARVKAWGVANRHAVARMNGLIRIVVTKKTQAGRPVEFTLIDLDGNDFVLHSEQFRWAANYTRPTLTPLERNERLKSSFVQVEVRGERVVIVEGRGYGHGVGLSQWGAQDMATRGYGHAEILAFFYPGAEIETLY</sequence>
<dbReference type="AlphaFoldDB" id="A0A518BTM4"/>
<evidence type="ECO:0000313" key="3">
    <source>
        <dbReference type="Proteomes" id="UP000320386"/>
    </source>
</evidence>
<gene>
    <name evidence="2" type="primary">lytB</name>
    <name evidence="2" type="ORF">Pan265_01380</name>
</gene>
<accession>A0A518BTM4</accession>
<dbReference type="KEGG" id="mcad:Pan265_01380"/>
<dbReference type="Proteomes" id="UP000320386">
    <property type="component" value="Chromosome"/>
</dbReference>
<dbReference type="InterPro" id="IPR013693">
    <property type="entry name" value="SpoIID/LytB_N"/>
</dbReference>
<dbReference type="NCBIfam" id="TIGR02669">
    <property type="entry name" value="SpoIID_LytB"/>
    <property type="match status" value="1"/>
</dbReference>
<name>A0A518BTM4_9BACT</name>
<dbReference type="InterPro" id="IPR013486">
    <property type="entry name" value="SpoIID/LytB"/>
</dbReference>
<protein>
    <submittedName>
        <fullName evidence="2">Amidase enhancer</fullName>
    </submittedName>
</protein>
<keyword evidence="3" id="KW-1185">Reference proteome</keyword>
<dbReference type="GO" id="GO:0030435">
    <property type="term" value="P:sporulation resulting in formation of a cellular spore"/>
    <property type="evidence" value="ECO:0007669"/>
    <property type="project" value="InterPro"/>
</dbReference>
<dbReference type="RefSeq" id="WP_145444354.1">
    <property type="nucleotide sequence ID" value="NZ_CP036280.1"/>
</dbReference>
<evidence type="ECO:0000313" key="2">
    <source>
        <dbReference type="EMBL" id="QDU70315.1"/>
    </source>
</evidence>
<dbReference type="OrthoDB" id="9794671at2"/>
<organism evidence="2 3">
    <name type="scientific">Mucisphaera calidilacus</name>
    <dbReference type="NCBI Taxonomy" id="2527982"/>
    <lineage>
        <taxon>Bacteria</taxon>
        <taxon>Pseudomonadati</taxon>
        <taxon>Planctomycetota</taxon>
        <taxon>Phycisphaerae</taxon>
        <taxon>Phycisphaerales</taxon>
        <taxon>Phycisphaeraceae</taxon>
        <taxon>Mucisphaera</taxon>
    </lineage>
</organism>
<reference evidence="2 3" key="1">
    <citation type="submission" date="2019-02" db="EMBL/GenBank/DDBJ databases">
        <title>Deep-cultivation of Planctomycetes and their phenomic and genomic characterization uncovers novel biology.</title>
        <authorList>
            <person name="Wiegand S."/>
            <person name="Jogler M."/>
            <person name="Boedeker C."/>
            <person name="Pinto D."/>
            <person name="Vollmers J."/>
            <person name="Rivas-Marin E."/>
            <person name="Kohn T."/>
            <person name="Peeters S.H."/>
            <person name="Heuer A."/>
            <person name="Rast P."/>
            <person name="Oberbeckmann S."/>
            <person name="Bunk B."/>
            <person name="Jeske O."/>
            <person name="Meyerdierks A."/>
            <person name="Storesund J.E."/>
            <person name="Kallscheuer N."/>
            <person name="Luecker S."/>
            <person name="Lage O.M."/>
            <person name="Pohl T."/>
            <person name="Merkel B.J."/>
            <person name="Hornburger P."/>
            <person name="Mueller R.-W."/>
            <person name="Bruemmer F."/>
            <person name="Labrenz M."/>
            <person name="Spormann A.M."/>
            <person name="Op den Camp H."/>
            <person name="Overmann J."/>
            <person name="Amann R."/>
            <person name="Jetten M.S.M."/>
            <person name="Mascher T."/>
            <person name="Medema M.H."/>
            <person name="Devos D.P."/>
            <person name="Kaster A.-K."/>
            <person name="Ovreas L."/>
            <person name="Rohde M."/>
            <person name="Galperin M.Y."/>
            <person name="Jogler C."/>
        </authorList>
    </citation>
    <scope>NUCLEOTIDE SEQUENCE [LARGE SCALE GENOMIC DNA]</scope>
    <source>
        <strain evidence="2 3">Pan265</strain>
    </source>
</reference>
<feature type="domain" description="Sporulation stage II protein D amidase enhancer LytB N-terminal" evidence="1">
    <location>
        <begin position="197"/>
        <end position="284"/>
    </location>
</feature>
<dbReference type="Pfam" id="PF08486">
    <property type="entry name" value="SpoIID"/>
    <property type="match status" value="1"/>
</dbReference>